<dbReference type="Proteomes" id="UP000260758">
    <property type="component" value="Unassembled WGS sequence"/>
</dbReference>
<sequence>MITQHSLYHKDKLIATFCLNNNEVTKLAIYKSNMDLLPLPLKRIIRYKDEFIDNNMPESLNKDFYFGNDEGCWLFEDWLSDRQLPVNRDNLNKYLSRGKSAREWMLENNAFSFVDCYWIENNNEKLTWNDIKVKMEDVDEFLFAKSEDKFYKGINSTLGGELEKFWFKKNNQLYLCKKVAKNFDILNAREVIASLIYEKQGYSNACHYNFITDKEDEVIGCTCKAFTNENIELITAYDLLEEYNMTQQNDVYERIIDYAVKYGCNEDDARNYMDIQTIVDYLINNRDRHQGNIGFLRDSSTLQIIKPAPIYDSGSSKHLEGEKPESVEYTKVNGLYSTEIKCLSHIKNWDIIDIDKLPTTTEIKDILDKCIYISDIRKNTLLNLYDKKCDYIKEKQLEYHKNIRNEINYECK</sequence>
<gene>
    <name evidence="1" type="ORF">DXB99_02170</name>
</gene>
<dbReference type="RefSeq" id="WP_117718110.1">
    <property type="nucleotide sequence ID" value="NZ_QSTP01000001.1"/>
</dbReference>
<dbReference type="EMBL" id="QSTP01000001">
    <property type="protein sequence ID" value="RGM75352.1"/>
    <property type="molecule type" value="Genomic_DNA"/>
</dbReference>
<reference evidence="1 2" key="1">
    <citation type="submission" date="2018-08" db="EMBL/GenBank/DDBJ databases">
        <title>A genome reference for cultivated species of the human gut microbiota.</title>
        <authorList>
            <person name="Zou Y."/>
            <person name="Xue W."/>
            <person name="Luo G."/>
        </authorList>
    </citation>
    <scope>NUCLEOTIDE SEQUENCE [LARGE SCALE GENOMIC DNA]</scope>
    <source>
        <strain evidence="1 2">OM07-13</strain>
    </source>
</reference>
<name>A0A3E4YLD3_9FIRM</name>
<organism evidence="1 2">
    <name type="scientific">Agathobacter rectalis</name>
    <dbReference type="NCBI Taxonomy" id="39491"/>
    <lineage>
        <taxon>Bacteria</taxon>
        <taxon>Bacillati</taxon>
        <taxon>Bacillota</taxon>
        <taxon>Clostridia</taxon>
        <taxon>Lachnospirales</taxon>
        <taxon>Lachnospiraceae</taxon>
        <taxon>Agathobacter</taxon>
    </lineage>
</organism>
<proteinExistence type="predicted"/>
<dbReference type="AlphaFoldDB" id="A0A3E4YLD3"/>
<accession>A0A3E4YLD3</accession>
<evidence type="ECO:0000313" key="1">
    <source>
        <dbReference type="EMBL" id="RGM75352.1"/>
    </source>
</evidence>
<evidence type="ECO:0008006" key="3">
    <source>
        <dbReference type="Google" id="ProtNLM"/>
    </source>
</evidence>
<dbReference type="Gene3D" id="1.10.1070.20">
    <property type="match status" value="1"/>
</dbReference>
<evidence type="ECO:0000313" key="2">
    <source>
        <dbReference type="Proteomes" id="UP000260758"/>
    </source>
</evidence>
<protein>
    <recommendedName>
        <fullName evidence="3">HipA-like C-terminal domain-containing protein</fullName>
    </recommendedName>
</protein>
<dbReference type="GO" id="GO:0016301">
    <property type="term" value="F:kinase activity"/>
    <property type="evidence" value="ECO:0007669"/>
    <property type="project" value="UniProtKB-KW"/>
</dbReference>
<comment type="caution">
    <text evidence="1">The sequence shown here is derived from an EMBL/GenBank/DDBJ whole genome shotgun (WGS) entry which is preliminary data.</text>
</comment>